<dbReference type="PANTHER" id="PTHR22923">
    <property type="entry name" value="CEREBELLIN-RELATED"/>
    <property type="match status" value="1"/>
</dbReference>
<evidence type="ECO:0000256" key="5">
    <source>
        <dbReference type="SAM" id="SignalP"/>
    </source>
</evidence>
<accession>A0ABR0ANY0</accession>
<evidence type="ECO:0000256" key="4">
    <source>
        <dbReference type="SAM" id="Coils"/>
    </source>
</evidence>
<keyword evidence="4" id="KW-0175">Coiled coil</keyword>
<dbReference type="SMART" id="SM00110">
    <property type="entry name" value="C1Q"/>
    <property type="match status" value="1"/>
</dbReference>
<dbReference type="Pfam" id="PF00386">
    <property type="entry name" value="C1q"/>
    <property type="match status" value="1"/>
</dbReference>
<dbReference type="Gene3D" id="2.60.120.40">
    <property type="match status" value="1"/>
</dbReference>
<reference evidence="7 8" key="1">
    <citation type="journal article" date="2023" name="Nucleic Acids Res.">
        <title>The hologenome of Daphnia magna reveals possible DNA methylation and microbiome-mediated evolution of the host genome.</title>
        <authorList>
            <person name="Chaturvedi A."/>
            <person name="Li X."/>
            <person name="Dhandapani V."/>
            <person name="Marshall H."/>
            <person name="Kissane S."/>
            <person name="Cuenca-Cambronero M."/>
            <person name="Asole G."/>
            <person name="Calvet F."/>
            <person name="Ruiz-Romero M."/>
            <person name="Marangio P."/>
            <person name="Guigo R."/>
            <person name="Rago D."/>
            <person name="Mirbahai L."/>
            <person name="Eastwood N."/>
            <person name="Colbourne J.K."/>
            <person name="Zhou J."/>
            <person name="Mallon E."/>
            <person name="Orsini L."/>
        </authorList>
    </citation>
    <scope>NUCLEOTIDE SEQUENCE [LARGE SCALE GENOMIC DNA]</scope>
    <source>
        <strain evidence="7">LRV0_1</strain>
    </source>
</reference>
<comment type="subcellular location">
    <subcellularLocation>
        <location evidence="1">Secreted</location>
    </subcellularLocation>
</comment>
<feature type="domain" description="C1q" evidence="6">
    <location>
        <begin position="204"/>
        <end position="350"/>
    </location>
</feature>
<comment type="caution">
    <text evidence="7">The sequence shown here is derived from an EMBL/GenBank/DDBJ whole genome shotgun (WGS) entry which is preliminary data.</text>
</comment>
<sequence>MPISFLVVVLGFAHFACSQLPAAAWNYHPYHYSYSLVHPQDMGETRLDTSQRMEQTAIALQTMQKELNVLAETSQHLAKTMVTVWILTTAKLDEAARRSAEISQQLAETNDVTLNLRKALNETKKDLTAMKTKVEDLTAELRASSSSASIGKMPNSCSDLQLIGHKISGLYSVMGNKSVENVYCDFTKESKDEDFQKFIGYSDVKSVPTYFYVQKNASFSAANVPIPFEMAKVNIGDAMDITTGIFTTPRSGSYYFSFVGLAELPSFPDYVYLEVRLYVNGDGMGTGYASKASESGYKLSQIALQMTLNLQKEDKVWLQITGLSAGVSLRDANGEHHTHFSGLLLQEDFS</sequence>
<keyword evidence="8" id="KW-1185">Reference proteome</keyword>
<keyword evidence="2" id="KW-0964">Secreted</keyword>
<dbReference type="InterPro" id="IPR050822">
    <property type="entry name" value="Cerebellin_Synaptic_Org"/>
</dbReference>
<name>A0ABR0ANY0_9CRUS</name>
<proteinExistence type="predicted"/>
<evidence type="ECO:0000256" key="3">
    <source>
        <dbReference type="ARBA" id="ARBA00022729"/>
    </source>
</evidence>
<keyword evidence="3 5" id="KW-0732">Signal</keyword>
<organism evidence="7 8">
    <name type="scientific">Daphnia magna</name>
    <dbReference type="NCBI Taxonomy" id="35525"/>
    <lineage>
        <taxon>Eukaryota</taxon>
        <taxon>Metazoa</taxon>
        <taxon>Ecdysozoa</taxon>
        <taxon>Arthropoda</taxon>
        <taxon>Crustacea</taxon>
        <taxon>Branchiopoda</taxon>
        <taxon>Diplostraca</taxon>
        <taxon>Cladocera</taxon>
        <taxon>Anomopoda</taxon>
        <taxon>Daphniidae</taxon>
        <taxon>Daphnia</taxon>
    </lineage>
</organism>
<evidence type="ECO:0000313" key="8">
    <source>
        <dbReference type="Proteomes" id="UP001234178"/>
    </source>
</evidence>
<gene>
    <name evidence="7" type="ORF">OUZ56_015852</name>
</gene>
<dbReference type="Proteomes" id="UP001234178">
    <property type="component" value="Unassembled WGS sequence"/>
</dbReference>
<dbReference type="PANTHER" id="PTHR22923:SF62">
    <property type="entry name" value="CVP18"/>
    <property type="match status" value="1"/>
</dbReference>
<protein>
    <recommendedName>
        <fullName evidence="6">C1q domain-containing protein</fullName>
    </recommendedName>
</protein>
<feature type="coiled-coil region" evidence="4">
    <location>
        <begin position="92"/>
        <end position="140"/>
    </location>
</feature>
<evidence type="ECO:0000259" key="6">
    <source>
        <dbReference type="PROSITE" id="PS50871"/>
    </source>
</evidence>
<evidence type="ECO:0000256" key="2">
    <source>
        <dbReference type="ARBA" id="ARBA00022525"/>
    </source>
</evidence>
<feature type="signal peptide" evidence="5">
    <location>
        <begin position="1"/>
        <end position="18"/>
    </location>
</feature>
<dbReference type="PROSITE" id="PS50871">
    <property type="entry name" value="C1Q"/>
    <property type="match status" value="1"/>
</dbReference>
<dbReference type="InterPro" id="IPR008983">
    <property type="entry name" value="Tumour_necrosis_fac-like_dom"/>
</dbReference>
<evidence type="ECO:0000256" key="1">
    <source>
        <dbReference type="ARBA" id="ARBA00004613"/>
    </source>
</evidence>
<dbReference type="EMBL" id="JAOYFB010000038">
    <property type="protein sequence ID" value="KAK4026826.1"/>
    <property type="molecule type" value="Genomic_DNA"/>
</dbReference>
<feature type="chain" id="PRO_5046538721" description="C1q domain-containing protein" evidence="5">
    <location>
        <begin position="19"/>
        <end position="350"/>
    </location>
</feature>
<evidence type="ECO:0000313" key="7">
    <source>
        <dbReference type="EMBL" id="KAK4026826.1"/>
    </source>
</evidence>
<dbReference type="SUPFAM" id="SSF49842">
    <property type="entry name" value="TNF-like"/>
    <property type="match status" value="1"/>
</dbReference>
<dbReference type="InterPro" id="IPR001073">
    <property type="entry name" value="C1q_dom"/>
</dbReference>